<dbReference type="GO" id="GO:0016829">
    <property type="term" value="F:lyase activity"/>
    <property type="evidence" value="ECO:0007669"/>
    <property type="project" value="UniProtKB-KW"/>
</dbReference>
<keyword evidence="3" id="KW-0456">Lyase</keyword>
<dbReference type="GO" id="GO:0005634">
    <property type="term" value="C:nucleus"/>
    <property type="evidence" value="ECO:0007669"/>
    <property type="project" value="UniProtKB-SubCell"/>
</dbReference>
<name>A0A9Q0AUP8_9PEZI</name>
<protein>
    <recommendedName>
        <fullName evidence="5">U6 snRNA phosphodiesterase</fullName>
        <ecNumber evidence="5">3.1.4.-</ecNumber>
    </recommendedName>
</protein>
<keyword evidence="2 5" id="KW-0378">Hydrolase</keyword>
<comment type="caution">
    <text evidence="7">The sequence shown here is derived from an EMBL/GenBank/DDBJ whole genome shotgun (WGS) entry which is preliminary data.</text>
</comment>
<accession>A0A9Q0AUP8</accession>
<dbReference type="Proteomes" id="UP000829685">
    <property type="component" value="Unassembled WGS sequence"/>
</dbReference>
<dbReference type="GO" id="GO:0034477">
    <property type="term" value="P:U6 snRNA 3'-end processing"/>
    <property type="evidence" value="ECO:0007669"/>
    <property type="project" value="UniProtKB-UniRule"/>
</dbReference>
<evidence type="ECO:0000256" key="3">
    <source>
        <dbReference type="ARBA" id="ARBA00023239"/>
    </source>
</evidence>
<evidence type="ECO:0000313" key="7">
    <source>
        <dbReference type="EMBL" id="KAI1879918.1"/>
    </source>
</evidence>
<comment type="subcellular location">
    <subcellularLocation>
        <location evidence="5">Nucleus</location>
    </subcellularLocation>
</comment>
<dbReference type="EMBL" id="JAFIMR010000003">
    <property type="protein sequence ID" value="KAI1879918.1"/>
    <property type="molecule type" value="Genomic_DNA"/>
</dbReference>
<organism evidence="7 8">
    <name type="scientific">Neoarthrinium moseri</name>
    <dbReference type="NCBI Taxonomy" id="1658444"/>
    <lineage>
        <taxon>Eukaryota</taxon>
        <taxon>Fungi</taxon>
        <taxon>Dikarya</taxon>
        <taxon>Ascomycota</taxon>
        <taxon>Pezizomycotina</taxon>
        <taxon>Sordariomycetes</taxon>
        <taxon>Xylariomycetidae</taxon>
        <taxon>Amphisphaeriales</taxon>
        <taxon>Apiosporaceae</taxon>
        <taxon>Neoarthrinium</taxon>
    </lineage>
</organism>
<evidence type="ECO:0000313" key="8">
    <source>
        <dbReference type="Proteomes" id="UP000829685"/>
    </source>
</evidence>
<dbReference type="HAMAP" id="MF_03040">
    <property type="entry name" value="USB1"/>
    <property type="match status" value="1"/>
</dbReference>
<feature type="region of interest" description="Disordered" evidence="6">
    <location>
        <begin position="285"/>
        <end position="311"/>
    </location>
</feature>
<keyword evidence="4 5" id="KW-0539">Nucleus</keyword>
<comment type="similarity">
    <text evidence="5">Belongs to the 2H phosphoesterase superfamily. USB1 family.</text>
</comment>
<evidence type="ECO:0000256" key="6">
    <source>
        <dbReference type="SAM" id="MobiDB-lite"/>
    </source>
</evidence>
<evidence type="ECO:0000256" key="1">
    <source>
        <dbReference type="ARBA" id="ARBA00022722"/>
    </source>
</evidence>
<evidence type="ECO:0000256" key="5">
    <source>
        <dbReference type="HAMAP-Rule" id="MF_03040"/>
    </source>
</evidence>
<feature type="active site" description="Proton donor/acceptor" evidence="5">
    <location>
        <position position="163"/>
    </location>
</feature>
<dbReference type="InterPro" id="IPR027521">
    <property type="entry name" value="Usb1"/>
</dbReference>
<gene>
    <name evidence="5" type="primary">USB1</name>
    <name evidence="7" type="ORF">JX265_001539</name>
</gene>
<dbReference type="AlphaFoldDB" id="A0A9Q0AUP8"/>
<keyword evidence="1 5" id="KW-0540">Nuclease</keyword>
<dbReference type="GO" id="GO:1990838">
    <property type="term" value="F:poly(U)-specific exoribonuclease activity, producing 3' uridine cyclic phosphate ends"/>
    <property type="evidence" value="ECO:0007669"/>
    <property type="project" value="UniProtKB-UniRule"/>
</dbReference>
<proteinExistence type="inferred from homology"/>
<evidence type="ECO:0000256" key="2">
    <source>
        <dbReference type="ARBA" id="ARBA00022801"/>
    </source>
</evidence>
<keyword evidence="8" id="KW-1185">Reference proteome</keyword>
<dbReference type="Pfam" id="PF09749">
    <property type="entry name" value="HVSL"/>
    <property type="match status" value="1"/>
</dbReference>
<comment type="function">
    <text evidence="5">Phosphodiesterase responsible for the U6 snRNA 3' end processing. Acts as an exoribonuclease (RNase) responsible for trimming the poly(U) tract of the last nucleotides in the pre-U6 snRNA molecule, leading to the formation of mature U6 snRNA.</text>
</comment>
<dbReference type="EC" id="3.1.4.-" evidence="5"/>
<dbReference type="PANTHER" id="PTHR13522:SF3">
    <property type="entry name" value="U6 SNRNA PHOSPHODIESTERASE 1"/>
    <property type="match status" value="1"/>
</dbReference>
<feature type="region of interest" description="Disordered" evidence="6">
    <location>
        <begin position="1"/>
        <end position="51"/>
    </location>
</feature>
<dbReference type="PANTHER" id="PTHR13522">
    <property type="entry name" value="U6 SNRNA PHOSPHODIESTERASE 1"/>
    <property type="match status" value="1"/>
</dbReference>
<reference evidence="7" key="1">
    <citation type="submission" date="2021-03" db="EMBL/GenBank/DDBJ databases">
        <title>Revisited historic fungal species revealed as producer of novel bioactive compounds through whole genome sequencing and comparative genomics.</title>
        <authorList>
            <person name="Vignolle G.A."/>
            <person name="Hochenegger N."/>
            <person name="Mach R.L."/>
            <person name="Mach-Aigner A.R."/>
            <person name="Javad Rahimi M."/>
            <person name="Salim K.A."/>
            <person name="Chan C.M."/>
            <person name="Lim L.B.L."/>
            <person name="Cai F."/>
            <person name="Druzhinina I.S."/>
            <person name="U'Ren J.M."/>
            <person name="Derntl C."/>
        </authorList>
    </citation>
    <scope>NUCLEOTIDE SEQUENCE</scope>
    <source>
        <strain evidence="7">TUCIM 5799</strain>
    </source>
</reference>
<sequence length="395" mass="41279">MPPLVTYTSDSDSDPDPAPDPEATAGSASGPASKKRKTSHQGVPTQSALPPLPAAFHDLYASTVRVSNVDDPSLHQGRKRQIPHVVGNWPSHLYVEWHPSSEEHAVLDSLLRTLGQQLEAEEGKYKGNSSGSTATDSDVAAVSAKHKLSTFLASDLGAPLPLHISLSRPLALTTAQKDDFLARLRASLGRSGARPFELAPTGLEWHRTHESARSFLVLRVGSRRKQPSGAGPAEADDGDRGKSGAAGAREPQAKKNPELAALLGRCNALCASFGQPELYAFKPPASSASGGASGGASEEKGSSRSSGGPGTAVGDAFHVSIAWSFAEPTPEMRRVTEQVFARAGCGDAVADMRIKVDGVKAKIGNVVTHIGLLAPGSDTGNEEVVKGERRGLFGL</sequence>
<feature type="active site" description="Proton donor/acceptor" evidence="5">
    <location>
        <position position="318"/>
    </location>
</feature>
<evidence type="ECO:0000256" key="4">
    <source>
        <dbReference type="ARBA" id="ARBA00023242"/>
    </source>
</evidence>
<feature type="region of interest" description="Disordered" evidence="6">
    <location>
        <begin position="218"/>
        <end position="255"/>
    </location>
</feature>
<dbReference type="Gene3D" id="3.90.1140.10">
    <property type="entry name" value="Cyclic phosphodiesterase"/>
    <property type="match status" value="1"/>
</dbReference>